<protein>
    <submittedName>
        <fullName evidence="1">Uncharacterized protein</fullName>
    </submittedName>
</protein>
<accession>A0A939SS26</accession>
<dbReference type="AlphaFoldDB" id="A0A939SS26"/>
<evidence type="ECO:0000313" key="1">
    <source>
        <dbReference type="EMBL" id="MBO1919974.1"/>
    </source>
</evidence>
<sequence>MLVAIYSYMINEIQKQVPKHQIYIVSKHPERHKLFLEEKDLKFSHSSTFTEEYYELLSSK</sequence>
<comment type="caution">
    <text evidence="1">The sequence shown here is derived from an EMBL/GenBank/DDBJ whole genome shotgun (WGS) entry which is preliminary data.</text>
</comment>
<gene>
    <name evidence="1" type="ORF">J4710_07885</name>
</gene>
<dbReference type="EMBL" id="JAGETT010000048">
    <property type="protein sequence ID" value="MBO1919974.1"/>
    <property type="molecule type" value="Genomic_DNA"/>
</dbReference>
<proteinExistence type="predicted"/>
<organism evidence="1">
    <name type="scientific">Staphylococcus xylosus</name>
    <dbReference type="NCBI Taxonomy" id="1288"/>
    <lineage>
        <taxon>Bacteria</taxon>
        <taxon>Bacillati</taxon>
        <taxon>Bacillota</taxon>
        <taxon>Bacilli</taxon>
        <taxon>Bacillales</taxon>
        <taxon>Staphylococcaceae</taxon>
        <taxon>Staphylococcus</taxon>
    </lineage>
</organism>
<name>A0A939SS26_STAXY</name>
<reference evidence="1" key="1">
    <citation type="submission" date="2021-03" db="EMBL/GenBank/DDBJ databases">
        <title>Molecular epidemiology and mechanisms of colistin and carbapenem resistance in Enterobacteriaceae from clinical isolates, the environment and porcine samples in Pretoria, South Africa.</title>
        <authorList>
            <person name="Bogoshi D."/>
            <person name="Mbelle N.M."/>
            <person name="Naidoo V."/>
            <person name="Osei Sekyere J."/>
        </authorList>
    </citation>
    <scope>NUCLEOTIDE SEQUENCE</scope>
    <source>
        <strain evidence="1">ESB009</strain>
    </source>
</reference>